<dbReference type="SMART" id="SM00421">
    <property type="entry name" value="HTH_LUXR"/>
    <property type="match status" value="1"/>
</dbReference>
<proteinExistence type="predicted"/>
<dbReference type="Pfam" id="PF00196">
    <property type="entry name" value="GerE"/>
    <property type="match status" value="1"/>
</dbReference>
<dbReference type="Gene3D" id="1.10.10.10">
    <property type="entry name" value="Winged helix-like DNA-binding domain superfamily/Winged helix DNA-binding domain"/>
    <property type="match status" value="1"/>
</dbReference>
<evidence type="ECO:0000313" key="2">
    <source>
        <dbReference type="EMBL" id="MDT0491859.1"/>
    </source>
</evidence>
<dbReference type="PANTHER" id="PTHR34293">
    <property type="entry name" value="HTH-TYPE TRANSCRIPTIONAL REGULATOR TRMBL2"/>
    <property type="match status" value="1"/>
</dbReference>
<dbReference type="InterPro" id="IPR016032">
    <property type="entry name" value="Sig_transdc_resp-reg_C-effctor"/>
</dbReference>
<sequence length="281" mass="30733">MSLQVDPEKAEDPGGMRWRALDPQIAAAGIASAESRLRRTMAELSGSRQNLDELSRVYSVLSSTANRGRDAVEVFDSPAETALLFEEAASRCRTEVVNAQPGEGRPADETQRAAVRDTELLGRGVRIRALYQESSLHHPPTRSYIGRITAAGAEVRTSAELFGRLVVFDRSVAFVPHHRVTGGAAVVRDRSVVALLCEAFDHAWGRADCAEAGRAEPVELSDLHRTVLRLLSEGARDETIARRLGVSLRTCRKYVAEIFEAIGAESRFQAGYLATHRGLLK</sequence>
<comment type="caution">
    <text evidence="2">The sequence shown here is derived from an EMBL/GenBank/DDBJ whole genome shotgun (WGS) entry which is preliminary data.</text>
</comment>
<dbReference type="InterPro" id="IPR036388">
    <property type="entry name" value="WH-like_DNA-bd_sf"/>
</dbReference>
<gene>
    <name evidence="2" type="ORF">RM717_15220</name>
</gene>
<feature type="domain" description="HTH luxR-type" evidence="1">
    <location>
        <begin position="217"/>
        <end position="274"/>
    </location>
</feature>
<dbReference type="Proteomes" id="UP001180556">
    <property type="component" value="Unassembled WGS sequence"/>
</dbReference>
<dbReference type="PANTHER" id="PTHR34293:SF1">
    <property type="entry name" value="HTH-TYPE TRANSCRIPTIONAL REGULATOR TRMBL2"/>
    <property type="match status" value="1"/>
</dbReference>
<dbReference type="InterPro" id="IPR000792">
    <property type="entry name" value="Tscrpt_reg_LuxR_C"/>
</dbReference>
<organism evidence="2 3">
    <name type="scientific">Streptomyces stephensoniae</name>
    <dbReference type="NCBI Taxonomy" id="3375367"/>
    <lineage>
        <taxon>Bacteria</taxon>
        <taxon>Bacillati</taxon>
        <taxon>Actinomycetota</taxon>
        <taxon>Actinomycetes</taxon>
        <taxon>Kitasatosporales</taxon>
        <taxon>Streptomycetaceae</taxon>
        <taxon>Streptomyces</taxon>
    </lineage>
</organism>
<dbReference type="SUPFAM" id="SSF46894">
    <property type="entry name" value="C-terminal effector domain of the bipartite response regulators"/>
    <property type="match status" value="1"/>
</dbReference>
<evidence type="ECO:0000259" key="1">
    <source>
        <dbReference type="SMART" id="SM00421"/>
    </source>
</evidence>
<keyword evidence="3" id="KW-1185">Reference proteome</keyword>
<dbReference type="EMBL" id="JAVRFG010000017">
    <property type="protein sequence ID" value="MDT0491859.1"/>
    <property type="molecule type" value="Genomic_DNA"/>
</dbReference>
<dbReference type="CDD" id="cd06170">
    <property type="entry name" value="LuxR_C_like"/>
    <property type="match status" value="1"/>
</dbReference>
<dbReference type="RefSeq" id="WP_311600031.1">
    <property type="nucleotide sequence ID" value="NZ_JAVRFG010000017.1"/>
</dbReference>
<name>A0ABU2W3I9_9ACTN</name>
<evidence type="ECO:0000313" key="3">
    <source>
        <dbReference type="Proteomes" id="UP001180556"/>
    </source>
</evidence>
<dbReference type="InterPro" id="IPR051797">
    <property type="entry name" value="TrmB-like"/>
</dbReference>
<accession>A0ABU2W3I9</accession>
<protein>
    <submittedName>
        <fullName evidence="2">LuxR C-terminal-related transcriptional regulator</fullName>
    </submittedName>
</protein>
<reference evidence="3" key="1">
    <citation type="submission" date="2023-07" db="EMBL/GenBank/DDBJ databases">
        <title>30 novel species of actinomycetes from the DSMZ collection.</title>
        <authorList>
            <person name="Nouioui I."/>
        </authorList>
    </citation>
    <scope>NUCLEOTIDE SEQUENCE [LARGE SCALE GENOMIC DNA]</scope>
    <source>
        <strain evidence="3">DSM 40932</strain>
    </source>
</reference>